<gene>
    <name evidence="1" type="ORF">GTP46_11175</name>
</gene>
<reference evidence="1 2" key="1">
    <citation type="submission" date="2019-12" db="EMBL/GenBank/DDBJ databases">
        <title>Novel species isolated from a subtropical stream in China.</title>
        <authorList>
            <person name="Lu H."/>
        </authorList>
    </citation>
    <scope>NUCLEOTIDE SEQUENCE [LARGE SCALE GENOMIC DNA]</scope>
    <source>
        <strain evidence="1 2">FT135W</strain>
    </source>
</reference>
<proteinExistence type="predicted"/>
<dbReference type="Proteomes" id="UP000479335">
    <property type="component" value="Unassembled WGS sequence"/>
</dbReference>
<comment type="caution">
    <text evidence="1">The sequence shown here is derived from an EMBL/GenBank/DDBJ whole genome shotgun (WGS) entry which is preliminary data.</text>
</comment>
<dbReference type="EMBL" id="WWCN01000006">
    <property type="protein sequence ID" value="MYM23207.1"/>
    <property type="molecule type" value="Genomic_DNA"/>
</dbReference>
<protein>
    <recommendedName>
        <fullName evidence="3">Type VI secretion protein</fullName>
    </recommendedName>
</protein>
<accession>A0A6L8K9B2</accession>
<keyword evidence="2" id="KW-1185">Reference proteome</keyword>
<dbReference type="RefSeq" id="WP_161006701.1">
    <property type="nucleotide sequence ID" value="NZ_WWCN01000006.1"/>
</dbReference>
<organism evidence="1 2">
    <name type="scientific">Duganella flavida</name>
    <dbReference type="NCBI Taxonomy" id="2692175"/>
    <lineage>
        <taxon>Bacteria</taxon>
        <taxon>Pseudomonadati</taxon>
        <taxon>Pseudomonadota</taxon>
        <taxon>Betaproteobacteria</taxon>
        <taxon>Burkholderiales</taxon>
        <taxon>Oxalobacteraceae</taxon>
        <taxon>Telluria group</taxon>
        <taxon>Duganella</taxon>
    </lineage>
</organism>
<sequence length="166" mass="17924">MMRVITSMLCVGDFGPKVMADSSRRVVSSVAFCLMLAACGALPNAVTEVRIVAEPGANQNTATAIDIVFAYSTTATVMLPKSGPEWFANKEEFINGLATDVDVVALQLPPSMVLDVELPARHKNAIAVYSYVNYIGQGGQVPFNLTPYRRITINLKPQIVTYVPAE</sequence>
<evidence type="ECO:0000313" key="1">
    <source>
        <dbReference type="EMBL" id="MYM23207.1"/>
    </source>
</evidence>
<dbReference type="AlphaFoldDB" id="A0A6L8K9B2"/>
<evidence type="ECO:0000313" key="2">
    <source>
        <dbReference type="Proteomes" id="UP000479335"/>
    </source>
</evidence>
<name>A0A6L8K9B2_9BURK</name>
<evidence type="ECO:0008006" key="3">
    <source>
        <dbReference type="Google" id="ProtNLM"/>
    </source>
</evidence>